<organism evidence="3 4">
    <name type="scientific">Nodularia harveyana UHCC-0300</name>
    <dbReference type="NCBI Taxonomy" id="2974287"/>
    <lineage>
        <taxon>Bacteria</taxon>
        <taxon>Bacillati</taxon>
        <taxon>Cyanobacteriota</taxon>
        <taxon>Cyanophyceae</taxon>
        <taxon>Nostocales</taxon>
        <taxon>Nodulariaceae</taxon>
        <taxon>Nodularia</taxon>
    </lineage>
</organism>
<feature type="compositionally biased region" description="Polar residues" evidence="2">
    <location>
        <begin position="1"/>
        <end position="17"/>
    </location>
</feature>
<keyword evidence="1" id="KW-0175">Coiled coil</keyword>
<dbReference type="Proteomes" id="UP001302120">
    <property type="component" value="Unassembled WGS sequence"/>
</dbReference>
<accession>A0ABU5UER4</accession>
<protein>
    <submittedName>
        <fullName evidence="3">DivIVA domain-containing protein</fullName>
    </submittedName>
</protein>
<feature type="region of interest" description="Disordered" evidence="2">
    <location>
        <begin position="1"/>
        <end position="26"/>
    </location>
</feature>
<evidence type="ECO:0000256" key="2">
    <source>
        <dbReference type="SAM" id="MobiDB-lite"/>
    </source>
</evidence>
<keyword evidence="4" id="KW-1185">Reference proteome</keyword>
<evidence type="ECO:0000256" key="1">
    <source>
        <dbReference type="SAM" id="Coils"/>
    </source>
</evidence>
<name>A0ABU5UER4_9CYAN</name>
<reference evidence="3 4" key="1">
    <citation type="submission" date="2023-12" db="EMBL/GenBank/DDBJ databases">
        <title>Baltic Sea Cyanobacteria.</title>
        <authorList>
            <person name="Delbaje E."/>
            <person name="Fewer D.P."/>
            <person name="Shishido T.K."/>
        </authorList>
    </citation>
    <scope>NUCLEOTIDE SEQUENCE [LARGE SCALE GENOMIC DNA]</scope>
    <source>
        <strain evidence="3 4">UHCC-0300</strain>
    </source>
</reference>
<evidence type="ECO:0000313" key="3">
    <source>
        <dbReference type="EMBL" id="MEA5582011.1"/>
    </source>
</evidence>
<proteinExistence type="predicted"/>
<evidence type="ECO:0000313" key="4">
    <source>
        <dbReference type="Proteomes" id="UP001302120"/>
    </source>
</evidence>
<gene>
    <name evidence="3" type="ORF">VB620_11740</name>
</gene>
<dbReference type="RefSeq" id="WP_323196336.1">
    <property type="nucleotide sequence ID" value="NZ_JAYGHG010000017.1"/>
</dbReference>
<comment type="caution">
    <text evidence="3">The sequence shown here is derived from an EMBL/GenBank/DDBJ whole genome shotgun (WGS) entry which is preliminary data.</text>
</comment>
<feature type="coiled-coil region" evidence="1">
    <location>
        <begin position="112"/>
        <end position="176"/>
    </location>
</feature>
<sequence>MLQSHLSNSQPNHNGTAPPSEEYANGTGNVDILEELNRLETLILYGFRVPLTGRTLVDEDRLLEHLDFIRISLPTIFQESALILQQKQEILLEAEEYGQQVIEAAQAKRAQILGQSDIIRQVEQEAEQLRRQVQQECEGMMQATLAEIDHKRRTCEQELEELRQNAIAQAQDIENGADEYADSVLDGIEQDLKDMLRIITNGRQQLRQDVPPQRNSNPPKKK</sequence>
<feature type="region of interest" description="Disordered" evidence="2">
    <location>
        <begin position="202"/>
        <end position="222"/>
    </location>
</feature>
<dbReference type="EMBL" id="JAYGHG010000017">
    <property type="protein sequence ID" value="MEA5582011.1"/>
    <property type="molecule type" value="Genomic_DNA"/>
</dbReference>